<evidence type="ECO:0000256" key="5">
    <source>
        <dbReference type="ARBA" id="ARBA00022825"/>
    </source>
</evidence>
<dbReference type="InterPro" id="IPR029062">
    <property type="entry name" value="Class_I_gatase-like"/>
</dbReference>
<evidence type="ECO:0000256" key="3">
    <source>
        <dbReference type="ARBA" id="ARBA00022670"/>
    </source>
</evidence>
<dbReference type="PANTHER" id="PTHR30237:SF2">
    <property type="entry name" value="MUREIN TETRAPEPTIDE CARBOXYPEPTIDASE"/>
    <property type="match status" value="1"/>
</dbReference>
<dbReference type="PROSITE" id="PS51318">
    <property type="entry name" value="TAT"/>
    <property type="match status" value="1"/>
</dbReference>
<feature type="domain" description="LD-carboxypeptidase N-terminal" evidence="6">
    <location>
        <begin position="50"/>
        <end position="166"/>
    </location>
</feature>
<proteinExistence type="inferred from homology"/>
<evidence type="ECO:0000256" key="4">
    <source>
        <dbReference type="ARBA" id="ARBA00022801"/>
    </source>
</evidence>
<protein>
    <submittedName>
        <fullName evidence="8">LD-carboxypeptidase</fullName>
    </submittedName>
</protein>
<feature type="domain" description="LD-carboxypeptidase C-terminal" evidence="7">
    <location>
        <begin position="214"/>
        <end position="327"/>
    </location>
</feature>
<dbReference type="PIRSF" id="PIRSF028757">
    <property type="entry name" value="LD-carboxypeptidase"/>
    <property type="match status" value="1"/>
</dbReference>
<dbReference type="EMBL" id="BAAAZG010000039">
    <property type="protein sequence ID" value="GAA4085864.1"/>
    <property type="molecule type" value="Genomic_DNA"/>
</dbReference>
<evidence type="ECO:0000313" key="8">
    <source>
        <dbReference type="EMBL" id="GAA4085864.1"/>
    </source>
</evidence>
<dbReference type="SUPFAM" id="SSF141986">
    <property type="entry name" value="LD-carboxypeptidase A C-terminal domain-like"/>
    <property type="match status" value="1"/>
</dbReference>
<evidence type="ECO:0000313" key="9">
    <source>
        <dbReference type="Proteomes" id="UP001500683"/>
    </source>
</evidence>
<dbReference type="InterPro" id="IPR040449">
    <property type="entry name" value="Peptidase_S66_N"/>
</dbReference>
<dbReference type="CDD" id="cd07025">
    <property type="entry name" value="Peptidase_S66"/>
    <property type="match status" value="1"/>
</dbReference>
<dbReference type="InterPro" id="IPR027461">
    <property type="entry name" value="Carboxypeptidase_A_C_sf"/>
</dbReference>
<sequence length="345" mass="36339">MAGSRGGMSRRNVLGAGAVTSGGLLVPGSSARAAAGRVVRPPMLRPGDRVRVVSPGSTPDPAQVERGVEILRGWGLTVELGGHVFDRYGYLAGRDEHRLADLQEAFDDPGVRGVFAARGGYGTQRIVDRLDLRAVRRRPKVVVGFSDITSLQARLWRSARLVTFQGPMVAWNDRRLGPESAESLRAAVMTTRPVVLTRDPAETAAAVMVPGRARGPLLGGNLSLVDAAIGAGDLPALRGAVFFFEEVGEAPYRIDRMLTHLRRAGALKGVRGVVIGQITDSVADPGEWDAVGVLRDRLGDLGVPVLGGLRLGHGRGQLTVPLGARAAVDAAAGTLTVEPGVIDDR</sequence>
<dbReference type="Gene3D" id="3.50.30.60">
    <property type="entry name" value="LD-carboxypeptidase A C-terminal domain-like"/>
    <property type="match status" value="1"/>
</dbReference>
<gene>
    <name evidence="8" type="ORF">GCM10022214_52330</name>
</gene>
<dbReference type="InterPro" id="IPR027478">
    <property type="entry name" value="LdcA_N"/>
</dbReference>
<evidence type="ECO:0000256" key="1">
    <source>
        <dbReference type="ARBA" id="ARBA00010233"/>
    </source>
</evidence>
<organism evidence="8 9">
    <name type="scientific">Actinomadura miaoliensis</name>
    <dbReference type="NCBI Taxonomy" id="430685"/>
    <lineage>
        <taxon>Bacteria</taxon>
        <taxon>Bacillati</taxon>
        <taxon>Actinomycetota</taxon>
        <taxon>Actinomycetes</taxon>
        <taxon>Streptosporangiales</taxon>
        <taxon>Thermomonosporaceae</taxon>
        <taxon>Actinomadura</taxon>
    </lineage>
</organism>
<evidence type="ECO:0000259" key="7">
    <source>
        <dbReference type="Pfam" id="PF17676"/>
    </source>
</evidence>
<dbReference type="Pfam" id="PF17676">
    <property type="entry name" value="Peptidase_S66C"/>
    <property type="match status" value="1"/>
</dbReference>
<evidence type="ECO:0000256" key="2">
    <source>
        <dbReference type="ARBA" id="ARBA00022645"/>
    </source>
</evidence>
<comment type="similarity">
    <text evidence="1">Belongs to the peptidase S66 family.</text>
</comment>
<name>A0ABP7WC73_9ACTN</name>
<dbReference type="Pfam" id="PF02016">
    <property type="entry name" value="Peptidase_S66"/>
    <property type="match status" value="1"/>
</dbReference>
<evidence type="ECO:0000259" key="6">
    <source>
        <dbReference type="Pfam" id="PF02016"/>
    </source>
</evidence>
<keyword evidence="5" id="KW-0720">Serine protease</keyword>
<keyword evidence="9" id="KW-1185">Reference proteome</keyword>
<dbReference type="Proteomes" id="UP001500683">
    <property type="component" value="Unassembled WGS sequence"/>
</dbReference>
<dbReference type="InterPro" id="IPR040921">
    <property type="entry name" value="Peptidase_S66C"/>
</dbReference>
<dbReference type="Gene3D" id="3.40.50.10740">
    <property type="entry name" value="Class I glutamine amidotransferase-like"/>
    <property type="match status" value="1"/>
</dbReference>
<dbReference type="SUPFAM" id="SSF52317">
    <property type="entry name" value="Class I glutamine amidotransferase-like"/>
    <property type="match status" value="1"/>
</dbReference>
<accession>A0ABP7WC73</accession>
<reference evidence="9" key="1">
    <citation type="journal article" date="2019" name="Int. J. Syst. Evol. Microbiol.">
        <title>The Global Catalogue of Microorganisms (GCM) 10K type strain sequencing project: providing services to taxonomists for standard genome sequencing and annotation.</title>
        <authorList>
            <consortium name="The Broad Institute Genomics Platform"/>
            <consortium name="The Broad Institute Genome Sequencing Center for Infectious Disease"/>
            <person name="Wu L."/>
            <person name="Ma J."/>
        </authorList>
    </citation>
    <scope>NUCLEOTIDE SEQUENCE [LARGE SCALE GENOMIC DNA]</scope>
    <source>
        <strain evidence="9">JCM 16702</strain>
    </source>
</reference>
<keyword evidence="3" id="KW-0645">Protease</keyword>
<dbReference type="InterPro" id="IPR003507">
    <property type="entry name" value="S66_fam"/>
</dbReference>
<dbReference type="InterPro" id="IPR006311">
    <property type="entry name" value="TAT_signal"/>
</dbReference>
<comment type="caution">
    <text evidence="8">The sequence shown here is derived from an EMBL/GenBank/DDBJ whole genome shotgun (WGS) entry which is preliminary data.</text>
</comment>
<dbReference type="PANTHER" id="PTHR30237">
    <property type="entry name" value="MURAMOYLTETRAPEPTIDE CARBOXYPEPTIDASE"/>
    <property type="match status" value="1"/>
</dbReference>
<keyword evidence="2" id="KW-0121">Carboxypeptidase</keyword>
<keyword evidence="4" id="KW-0378">Hydrolase</keyword>